<keyword evidence="2" id="KW-1185">Reference proteome</keyword>
<dbReference type="EMBL" id="CAHIKZ030001957">
    <property type="protein sequence ID" value="CAE1278057.1"/>
    <property type="molecule type" value="Genomic_DNA"/>
</dbReference>
<accession>A0A812CUW3</accession>
<reference evidence="1" key="1">
    <citation type="submission" date="2021-01" db="EMBL/GenBank/DDBJ databases">
        <authorList>
            <person name="Li R."/>
            <person name="Bekaert M."/>
        </authorList>
    </citation>
    <scope>NUCLEOTIDE SEQUENCE</scope>
    <source>
        <strain evidence="1">Farmed</strain>
    </source>
</reference>
<organism evidence="1 2">
    <name type="scientific">Acanthosepion pharaonis</name>
    <name type="common">Pharaoh cuttlefish</name>
    <name type="synonym">Sepia pharaonis</name>
    <dbReference type="NCBI Taxonomy" id="158019"/>
    <lineage>
        <taxon>Eukaryota</taxon>
        <taxon>Metazoa</taxon>
        <taxon>Spiralia</taxon>
        <taxon>Lophotrochozoa</taxon>
        <taxon>Mollusca</taxon>
        <taxon>Cephalopoda</taxon>
        <taxon>Coleoidea</taxon>
        <taxon>Decapodiformes</taxon>
        <taxon>Sepiida</taxon>
        <taxon>Sepiina</taxon>
        <taxon>Sepiidae</taxon>
        <taxon>Acanthosepion</taxon>
    </lineage>
</organism>
<proteinExistence type="predicted"/>
<name>A0A812CUW3_ACAPH</name>
<evidence type="ECO:0000313" key="1">
    <source>
        <dbReference type="EMBL" id="CAE1278057.1"/>
    </source>
</evidence>
<dbReference type="Proteomes" id="UP000597762">
    <property type="component" value="Unassembled WGS sequence"/>
</dbReference>
<comment type="caution">
    <text evidence="1">The sequence shown here is derived from an EMBL/GenBank/DDBJ whole genome shotgun (WGS) entry which is preliminary data.</text>
</comment>
<evidence type="ECO:0000313" key="2">
    <source>
        <dbReference type="Proteomes" id="UP000597762"/>
    </source>
</evidence>
<sequence length="277" mass="31881">MRLINTSAVCYENVTDEQKACLFQKKKEVQEMISQKMKVLNTVMDKMLAVCNVSESQTQEIFKCISPKRAELEKMMPQLLNNMDIAEPVWNLMEDMKRCFDSKPEIVKCIEGKSKYFMSKFGENKKEVSKSEVVQRLKMMLPNCNISITTNKDLYECLKPLEQELIAVIYRTDMNMMTKLEELEMMHISGALCMLHSDEETMTCLAKQGTPLKDAMIQVFQKKTSKFDPNSAMANMDAMLGGCNITREKTPNLMSCLDKITKVVMEIKPWLPMNNEV</sequence>
<gene>
    <name evidence="1" type="ORF">SPHA_41022</name>
</gene>
<dbReference type="AlphaFoldDB" id="A0A812CUW3"/>
<protein>
    <submittedName>
        <fullName evidence="1">Uncharacterized protein</fullName>
    </submittedName>
</protein>